<dbReference type="OMA" id="RANWLET"/>
<reference evidence="8 9" key="1">
    <citation type="journal article" date="2012" name="Genome Biol.">
        <title>Genome and low-iron response of an oceanic diatom adapted to chronic iron limitation.</title>
        <authorList>
            <person name="Lommer M."/>
            <person name="Specht M."/>
            <person name="Roy A.S."/>
            <person name="Kraemer L."/>
            <person name="Andreson R."/>
            <person name="Gutowska M.A."/>
            <person name="Wolf J."/>
            <person name="Bergner S.V."/>
            <person name="Schilhabel M.B."/>
            <person name="Klostermeier U.C."/>
            <person name="Beiko R.G."/>
            <person name="Rosenstiel P."/>
            <person name="Hippler M."/>
            <person name="Laroche J."/>
        </authorList>
    </citation>
    <scope>NUCLEOTIDE SEQUENCE [LARGE SCALE GENOMIC DNA]</scope>
    <source>
        <strain evidence="8 9">CCMP1005</strain>
    </source>
</reference>
<dbReference type="PROSITE" id="PS51296">
    <property type="entry name" value="RIESKE"/>
    <property type="match status" value="1"/>
</dbReference>
<evidence type="ECO:0000313" key="9">
    <source>
        <dbReference type="Proteomes" id="UP000266841"/>
    </source>
</evidence>
<proteinExistence type="predicted"/>
<dbReference type="GO" id="GO:0046872">
    <property type="term" value="F:metal ion binding"/>
    <property type="evidence" value="ECO:0007669"/>
    <property type="project" value="UniProtKB-KW"/>
</dbReference>
<comment type="caution">
    <text evidence="8">The sequence shown here is derived from an EMBL/GenBank/DDBJ whole genome shotgun (WGS) entry which is preliminary data.</text>
</comment>
<dbReference type="InterPro" id="IPR036922">
    <property type="entry name" value="Rieske_2Fe-2S_sf"/>
</dbReference>
<evidence type="ECO:0000256" key="5">
    <source>
        <dbReference type="SAM" id="MobiDB-lite"/>
    </source>
</evidence>
<dbReference type="SUPFAM" id="SSF50022">
    <property type="entry name" value="ISP domain"/>
    <property type="match status" value="1"/>
</dbReference>
<dbReference type="OrthoDB" id="40811at2759"/>
<dbReference type="Proteomes" id="UP000266841">
    <property type="component" value="Unassembled WGS sequence"/>
</dbReference>
<keyword evidence="6" id="KW-0732">Signal</keyword>
<sequence length="210" mass="22123">MRTAVSASATLLVCASSVQAFAPSTGLPSARQSALLARRGKGLSIEGSNNKLNKPKSISGDSSGGATRANWLETSIGSINELPKEKNKVNLVETDVPALVDSNTNPRGAVSIVNYEDKTYCFSAACSKCQVPMTKSTVLEPTAETGSDPRIQCDLCSSTYNLKTGEVVENAGGKMFGFVFNAMPDGKALPTYALGEQSGKVYLSLGTREW</sequence>
<gene>
    <name evidence="8" type="ORF">THAOC_20312</name>
</gene>
<evidence type="ECO:0000259" key="7">
    <source>
        <dbReference type="PROSITE" id="PS51296"/>
    </source>
</evidence>
<protein>
    <recommendedName>
        <fullName evidence="7">Rieske domain-containing protein</fullName>
    </recommendedName>
</protein>
<evidence type="ECO:0000256" key="3">
    <source>
        <dbReference type="ARBA" id="ARBA00023004"/>
    </source>
</evidence>
<dbReference type="InterPro" id="IPR017941">
    <property type="entry name" value="Rieske_2Fe-2S"/>
</dbReference>
<dbReference type="EMBL" id="AGNL01022874">
    <property type="protein sequence ID" value="EJK59464.1"/>
    <property type="molecule type" value="Genomic_DNA"/>
</dbReference>
<organism evidence="8 9">
    <name type="scientific">Thalassiosira oceanica</name>
    <name type="common">Marine diatom</name>
    <dbReference type="NCBI Taxonomy" id="159749"/>
    <lineage>
        <taxon>Eukaryota</taxon>
        <taxon>Sar</taxon>
        <taxon>Stramenopiles</taxon>
        <taxon>Ochrophyta</taxon>
        <taxon>Bacillariophyta</taxon>
        <taxon>Coscinodiscophyceae</taxon>
        <taxon>Thalassiosirophycidae</taxon>
        <taxon>Thalassiosirales</taxon>
        <taxon>Thalassiosiraceae</taxon>
        <taxon>Thalassiosira</taxon>
    </lineage>
</organism>
<feature type="chain" id="PRO_5030173036" description="Rieske domain-containing protein" evidence="6">
    <location>
        <begin position="21"/>
        <end position="210"/>
    </location>
</feature>
<dbReference type="GO" id="GO:0051537">
    <property type="term" value="F:2 iron, 2 sulfur cluster binding"/>
    <property type="evidence" value="ECO:0007669"/>
    <property type="project" value="UniProtKB-KW"/>
</dbReference>
<evidence type="ECO:0000256" key="2">
    <source>
        <dbReference type="ARBA" id="ARBA00022723"/>
    </source>
</evidence>
<dbReference type="eggNOG" id="ENOG502SUAD">
    <property type="taxonomic scope" value="Eukaryota"/>
</dbReference>
<feature type="region of interest" description="Disordered" evidence="5">
    <location>
        <begin position="46"/>
        <end position="65"/>
    </location>
</feature>
<dbReference type="Gene3D" id="2.102.10.10">
    <property type="entry name" value="Rieske [2Fe-2S] iron-sulphur domain"/>
    <property type="match status" value="1"/>
</dbReference>
<dbReference type="AlphaFoldDB" id="K0S3M8"/>
<feature type="signal peptide" evidence="6">
    <location>
        <begin position="1"/>
        <end position="20"/>
    </location>
</feature>
<feature type="domain" description="Rieske" evidence="7">
    <location>
        <begin position="88"/>
        <end position="203"/>
    </location>
</feature>
<evidence type="ECO:0000256" key="4">
    <source>
        <dbReference type="ARBA" id="ARBA00023014"/>
    </source>
</evidence>
<keyword evidence="3" id="KW-0408">Iron</keyword>
<evidence type="ECO:0000256" key="1">
    <source>
        <dbReference type="ARBA" id="ARBA00022714"/>
    </source>
</evidence>
<name>K0S3M8_THAOC</name>
<keyword evidence="2" id="KW-0479">Metal-binding</keyword>
<evidence type="ECO:0000256" key="6">
    <source>
        <dbReference type="SAM" id="SignalP"/>
    </source>
</evidence>
<keyword evidence="9" id="KW-1185">Reference proteome</keyword>
<keyword evidence="1" id="KW-0001">2Fe-2S</keyword>
<keyword evidence="4" id="KW-0411">Iron-sulfur</keyword>
<evidence type="ECO:0000313" key="8">
    <source>
        <dbReference type="EMBL" id="EJK59464.1"/>
    </source>
</evidence>
<accession>K0S3M8</accession>